<keyword evidence="4 6" id="KW-1133">Transmembrane helix</keyword>
<dbReference type="Proteomes" id="UP000223982">
    <property type="component" value="Plasmid p09_09"/>
</dbReference>
<keyword evidence="3 6" id="KW-0812">Transmembrane</keyword>
<dbReference type="GO" id="GO:0005886">
    <property type="term" value="C:plasma membrane"/>
    <property type="evidence" value="ECO:0007669"/>
    <property type="project" value="UniProtKB-SubCell"/>
</dbReference>
<dbReference type="InterPro" id="IPR018076">
    <property type="entry name" value="T2SS_GspF_dom"/>
</dbReference>
<protein>
    <submittedName>
        <fullName evidence="8">Type II secretion protein F</fullName>
    </submittedName>
</protein>
<feature type="domain" description="Type II secretion system protein GspF" evidence="7">
    <location>
        <begin position="111"/>
        <end position="237"/>
    </location>
</feature>
<evidence type="ECO:0000256" key="4">
    <source>
        <dbReference type="ARBA" id="ARBA00022989"/>
    </source>
</evidence>
<evidence type="ECO:0000256" key="3">
    <source>
        <dbReference type="ARBA" id="ARBA00022692"/>
    </source>
</evidence>
<dbReference type="AlphaFoldDB" id="A0AA44U269"/>
<evidence type="ECO:0000259" key="7">
    <source>
        <dbReference type="Pfam" id="PF00482"/>
    </source>
</evidence>
<evidence type="ECO:0000256" key="1">
    <source>
        <dbReference type="ARBA" id="ARBA00004651"/>
    </source>
</evidence>
<comment type="subcellular location">
    <subcellularLocation>
        <location evidence="1">Cell membrane</location>
        <topology evidence="1">Multi-pass membrane protein</topology>
    </subcellularLocation>
</comment>
<keyword evidence="2" id="KW-1003">Cell membrane</keyword>
<feature type="transmembrane region" description="Helical" evidence="6">
    <location>
        <begin position="254"/>
        <end position="271"/>
    </location>
</feature>
<sequence length="288" mass="31220">MNIPALTSALIVAGLGLIVIIDGLVPSTHRPGATVSLAQRWARFTHRPAGAAGRRRDLRWGLAMLVGVVLFVLTGWVAALALGPIIVLLAPTLLGAAPPTDIPLMEALDRWVRQIAAVLPQGRDIITAVRISRPRAPKMIAESVDQLVSRLDGRMEPREAFQRMADELDSAEADAVLASLALAATHPRGASTTLKAIAGNIQQRLKVLRQVEAERSKPRNSVRQITLVTIAMFGALLVIGRAFLAPLATPPGQVLVAVAIVMYVIALVQMYRMARPRHRTRIMVRRTR</sequence>
<reference evidence="8 9" key="1">
    <citation type="submission" date="2017-02" db="EMBL/GenBank/DDBJ databases">
        <title>Prevalence of linear plasmids in Propionibacterium acnes isolates obtained from cancerous prostatic tissue.</title>
        <authorList>
            <person name="Davidsson S."/>
            <person name="Bruggemann H."/>
        </authorList>
    </citation>
    <scope>NUCLEOTIDE SEQUENCE [LARGE SCALE GENOMIC DNA]</scope>
    <source>
        <strain evidence="8 9">09-9</strain>
        <plasmid evidence="8 9">p09_09</plasmid>
    </source>
</reference>
<gene>
    <name evidence="8" type="ORF">APS60_12585</name>
</gene>
<keyword evidence="8" id="KW-0614">Plasmid</keyword>
<dbReference type="Pfam" id="PF00482">
    <property type="entry name" value="T2SSF"/>
    <property type="match status" value="1"/>
</dbReference>
<dbReference type="PANTHER" id="PTHR35007">
    <property type="entry name" value="INTEGRAL MEMBRANE PROTEIN-RELATED"/>
    <property type="match status" value="1"/>
</dbReference>
<name>A0AA44U269_CUTAC</name>
<evidence type="ECO:0000256" key="2">
    <source>
        <dbReference type="ARBA" id="ARBA00022475"/>
    </source>
</evidence>
<keyword evidence="5 6" id="KW-0472">Membrane</keyword>
<organism evidence="8 9">
    <name type="scientific">Cutibacterium acnes</name>
    <name type="common">Propionibacterium acnes</name>
    <dbReference type="NCBI Taxonomy" id="1747"/>
    <lineage>
        <taxon>Bacteria</taxon>
        <taxon>Bacillati</taxon>
        <taxon>Actinomycetota</taxon>
        <taxon>Actinomycetes</taxon>
        <taxon>Propionibacteriales</taxon>
        <taxon>Propionibacteriaceae</taxon>
        <taxon>Cutibacterium</taxon>
    </lineage>
</organism>
<evidence type="ECO:0000313" key="9">
    <source>
        <dbReference type="Proteomes" id="UP000223982"/>
    </source>
</evidence>
<evidence type="ECO:0000256" key="5">
    <source>
        <dbReference type="ARBA" id="ARBA00023136"/>
    </source>
</evidence>
<dbReference type="PANTHER" id="PTHR35007:SF3">
    <property type="entry name" value="POSSIBLE CONSERVED ALANINE RICH MEMBRANE PROTEIN"/>
    <property type="match status" value="1"/>
</dbReference>
<feature type="transmembrane region" description="Helical" evidence="6">
    <location>
        <begin position="62"/>
        <end position="90"/>
    </location>
</feature>
<evidence type="ECO:0000256" key="6">
    <source>
        <dbReference type="SAM" id="Phobius"/>
    </source>
</evidence>
<dbReference type="EMBL" id="LKVB01000016">
    <property type="protein sequence ID" value="PHJ26172.1"/>
    <property type="molecule type" value="Genomic_DNA"/>
</dbReference>
<evidence type="ECO:0000313" key="8">
    <source>
        <dbReference type="EMBL" id="PHJ26172.1"/>
    </source>
</evidence>
<dbReference type="RefSeq" id="WP_003527349.1">
    <property type="nucleotide sequence ID" value="NZ_CM008375.1"/>
</dbReference>
<feature type="transmembrane region" description="Helical" evidence="6">
    <location>
        <begin position="225"/>
        <end position="248"/>
    </location>
</feature>
<geneLocation type="plasmid" evidence="8 9">
    <name>p09_09</name>
</geneLocation>
<accession>A0AA44U269</accession>
<comment type="caution">
    <text evidence="8">The sequence shown here is derived from an EMBL/GenBank/DDBJ whole genome shotgun (WGS) entry which is preliminary data.</text>
</comment>
<proteinExistence type="predicted"/>